<evidence type="ECO:0000313" key="5">
    <source>
        <dbReference type="Proteomes" id="UP001555786"/>
    </source>
</evidence>
<proteinExistence type="predicted"/>
<evidence type="ECO:0000313" key="4">
    <source>
        <dbReference type="EMBL" id="MEW9304430.1"/>
    </source>
</evidence>
<dbReference type="InterPro" id="IPR011990">
    <property type="entry name" value="TPR-like_helical_dom_sf"/>
</dbReference>
<dbReference type="PROSITE" id="PS50005">
    <property type="entry name" value="TPR"/>
    <property type="match status" value="1"/>
</dbReference>
<feature type="repeat" description="TPR" evidence="1">
    <location>
        <begin position="177"/>
        <end position="210"/>
    </location>
</feature>
<evidence type="ECO:0000256" key="2">
    <source>
        <dbReference type="SAM" id="MobiDB-lite"/>
    </source>
</evidence>
<feature type="compositionally biased region" description="Low complexity" evidence="2">
    <location>
        <begin position="110"/>
        <end position="122"/>
    </location>
</feature>
<dbReference type="SMART" id="SM00028">
    <property type="entry name" value="TPR"/>
    <property type="match status" value="2"/>
</dbReference>
<dbReference type="RefSeq" id="WP_367622815.1">
    <property type="nucleotide sequence ID" value="NZ_JBFNQD010000001.1"/>
</dbReference>
<accession>A0ABV3PFN0</accession>
<evidence type="ECO:0000256" key="3">
    <source>
        <dbReference type="SAM" id="SignalP"/>
    </source>
</evidence>
<dbReference type="SMART" id="SM00671">
    <property type="entry name" value="SEL1"/>
    <property type="match status" value="4"/>
</dbReference>
<protein>
    <recommendedName>
        <fullName evidence="6">Sel1 repeat family protein</fullName>
    </recommendedName>
</protein>
<dbReference type="InterPro" id="IPR050767">
    <property type="entry name" value="Sel1_AlgK"/>
</dbReference>
<organism evidence="4 5">
    <name type="scientific">Labrys neptuniae</name>
    <dbReference type="NCBI Taxonomy" id="376174"/>
    <lineage>
        <taxon>Bacteria</taxon>
        <taxon>Pseudomonadati</taxon>
        <taxon>Pseudomonadota</taxon>
        <taxon>Alphaproteobacteria</taxon>
        <taxon>Hyphomicrobiales</taxon>
        <taxon>Xanthobacteraceae</taxon>
        <taxon>Labrys</taxon>
    </lineage>
</organism>
<comment type="caution">
    <text evidence="4">The sequence shown here is derived from an EMBL/GenBank/DDBJ whole genome shotgun (WGS) entry which is preliminary data.</text>
</comment>
<evidence type="ECO:0000256" key="1">
    <source>
        <dbReference type="PROSITE-ProRule" id="PRU00339"/>
    </source>
</evidence>
<feature type="region of interest" description="Disordered" evidence="2">
    <location>
        <begin position="90"/>
        <end position="126"/>
    </location>
</feature>
<dbReference type="Pfam" id="PF08238">
    <property type="entry name" value="Sel1"/>
    <property type="match status" value="3"/>
</dbReference>
<dbReference type="Gene3D" id="1.25.40.10">
    <property type="entry name" value="Tetratricopeptide repeat domain"/>
    <property type="match status" value="1"/>
</dbReference>
<feature type="signal peptide" evidence="3">
    <location>
        <begin position="1"/>
        <end position="25"/>
    </location>
</feature>
<dbReference type="PANTHER" id="PTHR11102:SF160">
    <property type="entry name" value="ERAD-ASSOCIATED E3 UBIQUITIN-PROTEIN LIGASE COMPONENT HRD3"/>
    <property type="match status" value="1"/>
</dbReference>
<keyword evidence="1" id="KW-0802">TPR repeat</keyword>
<dbReference type="PANTHER" id="PTHR11102">
    <property type="entry name" value="SEL-1-LIKE PROTEIN"/>
    <property type="match status" value="1"/>
</dbReference>
<keyword evidence="3" id="KW-0732">Signal</keyword>
<dbReference type="SUPFAM" id="SSF81901">
    <property type="entry name" value="HCP-like"/>
    <property type="match status" value="1"/>
</dbReference>
<dbReference type="EMBL" id="JBFNQD010000001">
    <property type="protein sequence ID" value="MEW9304430.1"/>
    <property type="molecule type" value="Genomic_DNA"/>
</dbReference>
<feature type="chain" id="PRO_5047144102" description="Sel1 repeat family protein" evidence="3">
    <location>
        <begin position="26"/>
        <end position="331"/>
    </location>
</feature>
<dbReference type="InterPro" id="IPR019734">
    <property type="entry name" value="TPR_rpt"/>
</dbReference>
<sequence>MSMKLLAGSLIATALALSWSAPGLADPARPLLLAQASQSAEDIFWQSVQNSTDPAMFQAYLDQVANGTFKGIYKPLAEIKLKALGKAAAPSAPAPETTAQDRATPPPATEPTTSSPPAQTAQDGALSPDIEACDRAAAHAMDEQKPANLPGVTFDKLDTSAAITACLRATQLADAPAREFFQLGRSYDKAGNYKEAMVAYKAAMEKGHKRAIYNVATGLMKNQRGVKKDPAAALALMERAADEKVMFALSGLGDYYRLGVGGRRNYPKAIDYYNQAIAAGDSQGYVGLAIMTYDGTGMPRNRNKACDLWQKGSSLGDVNAADYSKRYCRYR</sequence>
<name>A0ABV3PFN0_9HYPH</name>
<dbReference type="Proteomes" id="UP001555786">
    <property type="component" value="Unassembled WGS sequence"/>
</dbReference>
<evidence type="ECO:0008006" key="6">
    <source>
        <dbReference type="Google" id="ProtNLM"/>
    </source>
</evidence>
<keyword evidence="5" id="KW-1185">Reference proteome</keyword>
<dbReference type="InterPro" id="IPR006597">
    <property type="entry name" value="Sel1-like"/>
</dbReference>
<gene>
    <name evidence="4" type="ORF">ABXS05_02690</name>
</gene>
<reference evidence="4 5" key="1">
    <citation type="submission" date="2024-07" db="EMBL/GenBank/DDBJ databases">
        <title>Description of Labrys sedimenti sp. nov., isolated from a diclofenac-degrading enrichment culture.</title>
        <authorList>
            <person name="Tancsics A."/>
            <person name="Csepanyi A."/>
        </authorList>
    </citation>
    <scope>NUCLEOTIDE SEQUENCE [LARGE SCALE GENOMIC DNA]</scope>
    <source>
        <strain evidence="4 5">LMG 23578</strain>
    </source>
</reference>